<keyword evidence="2" id="KW-1185">Reference proteome</keyword>
<gene>
    <name evidence="1" type="ORF">DL897_17570</name>
</gene>
<dbReference type="EMBL" id="QJKK01000023">
    <property type="protein sequence ID" value="RAL20843.1"/>
    <property type="molecule type" value="Genomic_DNA"/>
</dbReference>
<dbReference type="Proteomes" id="UP000251213">
    <property type="component" value="Unassembled WGS sequence"/>
</dbReference>
<accession>A0A364K0H1</accession>
<organism evidence="1 2">
    <name type="scientific">Thermoflavimicrobium daqui</name>
    <dbReference type="NCBI Taxonomy" id="2137476"/>
    <lineage>
        <taxon>Bacteria</taxon>
        <taxon>Bacillati</taxon>
        <taxon>Bacillota</taxon>
        <taxon>Bacilli</taxon>
        <taxon>Bacillales</taxon>
        <taxon>Thermoactinomycetaceae</taxon>
        <taxon>Thermoflavimicrobium</taxon>
    </lineage>
</organism>
<dbReference type="RefSeq" id="WP_113660416.1">
    <property type="nucleotide sequence ID" value="NZ_KZ845685.1"/>
</dbReference>
<proteinExistence type="predicted"/>
<evidence type="ECO:0000313" key="1">
    <source>
        <dbReference type="EMBL" id="RAL20843.1"/>
    </source>
</evidence>
<name>A0A364K0H1_9BACL</name>
<sequence length="99" mass="11500">MRIRLAVTSLFVTLLILFGAFYAYQAFYIENSIKHAVLQTSHISIEKLDVNKQEVHLELKADNQFSFEKNYTSLYQQIKTLSGNRKVIMDFVDQPSPEI</sequence>
<protein>
    <submittedName>
        <fullName evidence="1">Uncharacterized protein</fullName>
    </submittedName>
</protein>
<comment type="caution">
    <text evidence="1">The sequence shown here is derived from an EMBL/GenBank/DDBJ whole genome shotgun (WGS) entry which is preliminary data.</text>
</comment>
<reference evidence="1 2" key="1">
    <citation type="submission" date="2018-06" db="EMBL/GenBank/DDBJ databases">
        <title>Thermoflavimicrobium daqus sp. nov., a thermophilic microbe isolated from Moutai-flavour Daqu.</title>
        <authorList>
            <person name="Wang X."/>
            <person name="Zhou H."/>
        </authorList>
    </citation>
    <scope>NUCLEOTIDE SEQUENCE [LARGE SCALE GENOMIC DNA]</scope>
    <source>
        <strain evidence="1 2">FBKL4.011</strain>
    </source>
</reference>
<reference evidence="1 2" key="2">
    <citation type="submission" date="2018-06" db="EMBL/GenBank/DDBJ databases">
        <authorList>
            <person name="Zhirakovskaya E."/>
        </authorList>
    </citation>
    <scope>NUCLEOTIDE SEQUENCE [LARGE SCALE GENOMIC DNA]</scope>
    <source>
        <strain evidence="1 2">FBKL4.011</strain>
    </source>
</reference>
<dbReference type="OrthoDB" id="2652483at2"/>
<dbReference type="AlphaFoldDB" id="A0A364K0H1"/>
<evidence type="ECO:0000313" key="2">
    <source>
        <dbReference type="Proteomes" id="UP000251213"/>
    </source>
</evidence>